<evidence type="ECO:0000313" key="5">
    <source>
        <dbReference type="Proteomes" id="UP000555103"/>
    </source>
</evidence>
<comment type="caution">
    <text evidence="4">The sequence shown here is derived from an EMBL/GenBank/DDBJ whole genome shotgun (WGS) entry which is preliminary data.</text>
</comment>
<dbReference type="Gene3D" id="3.55.50.30">
    <property type="match status" value="1"/>
</dbReference>
<gene>
    <name evidence="4" type="ORF">GGR21_002713</name>
</gene>
<feature type="transmembrane region" description="Helical" evidence="1">
    <location>
        <begin position="104"/>
        <end position="125"/>
    </location>
</feature>
<keyword evidence="5" id="KW-1185">Reference proteome</keyword>
<dbReference type="InterPro" id="IPR012373">
    <property type="entry name" value="Ferrdict_sens_TM"/>
</dbReference>
<keyword evidence="1" id="KW-0812">Transmembrane</keyword>
<dbReference type="PANTHER" id="PTHR30273:SF2">
    <property type="entry name" value="PROTEIN FECR"/>
    <property type="match status" value="1"/>
</dbReference>
<dbReference type="AlphaFoldDB" id="A0A840CLD5"/>
<dbReference type="InterPro" id="IPR032508">
    <property type="entry name" value="FecR_C"/>
</dbReference>
<evidence type="ECO:0000313" key="4">
    <source>
        <dbReference type="EMBL" id="MBB4036800.1"/>
    </source>
</evidence>
<dbReference type="InterPro" id="IPR006860">
    <property type="entry name" value="FecR"/>
</dbReference>
<protein>
    <submittedName>
        <fullName evidence="4">Ferric-dicitrate binding protein FerR (Iron transport regulator)</fullName>
    </submittedName>
</protein>
<keyword evidence="1" id="KW-1133">Transmembrane helix</keyword>
<dbReference type="PANTHER" id="PTHR30273">
    <property type="entry name" value="PERIPLASMIC SIGNAL SENSOR AND SIGMA FACTOR ACTIVATOR FECR-RELATED"/>
    <property type="match status" value="1"/>
</dbReference>
<dbReference type="Proteomes" id="UP000555103">
    <property type="component" value="Unassembled WGS sequence"/>
</dbReference>
<dbReference type="EMBL" id="JACIEP010000009">
    <property type="protein sequence ID" value="MBB4036800.1"/>
    <property type="molecule type" value="Genomic_DNA"/>
</dbReference>
<evidence type="ECO:0000259" key="2">
    <source>
        <dbReference type="Pfam" id="PF04773"/>
    </source>
</evidence>
<dbReference type="PIRSF" id="PIRSF018266">
    <property type="entry name" value="FecR"/>
    <property type="match status" value="1"/>
</dbReference>
<evidence type="ECO:0000259" key="3">
    <source>
        <dbReference type="Pfam" id="PF16344"/>
    </source>
</evidence>
<accession>A0A840CLD5</accession>
<dbReference type="Gene3D" id="2.60.120.1440">
    <property type="match status" value="1"/>
</dbReference>
<sequence>MNNKINEEYWLGLIVDYLSGTISEEDKLLLDNWMDVSQENKDFFEQVKMIYYSVEVVKNKSEFDKDKAYNIFLHRIRTEENRAVNDNETDIHYNQEKQYTRKTLIWIAGIAASLALLIGLSFSFISMPGKLAAPGKVLVESPPGQKTKVYLPDGTLVWLNSGSNLTYYTDFNVKNRNVQLQGEAFFDVSKNPQLAFDILADGVKVEVLGTSFNVNAYGTEDYVAVSLLEGKVAVMDANNNELLSGLSPQQKLVIDKQTKKYELLSCDADMDGIWRYGQLKINNDPMSQVIAKMERWYGVNIQLEGEQRSERYWLTIKTESLTEILELINKITPIRYQIKGEEVTIRYK</sequence>
<proteinExistence type="predicted"/>
<dbReference type="Pfam" id="PF16344">
    <property type="entry name" value="FecR_C"/>
    <property type="match status" value="1"/>
</dbReference>
<dbReference type="RefSeq" id="WP_183307694.1">
    <property type="nucleotide sequence ID" value="NZ_JACIEP010000009.1"/>
</dbReference>
<feature type="domain" description="FecR protein" evidence="2">
    <location>
        <begin position="139"/>
        <end position="232"/>
    </location>
</feature>
<dbReference type="GO" id="GO:0016989">
    <property type="term" value="F:sigma factor antagonist activity"/>
    <property type="evidence" value="ECO:0007669"/>
    <property type="project" value="TreeGrafter"/>
</dbReference>
<keyword evidence="1" id="KW-0472">Membrane</keyword>
<reference evidence="4 5" key="1">
    <citation type="submission" date="2020-08" db="EMBL/GenBank/DDBJ databases">
        <title>Genomic Encyclopedia of Type Strains, Phase IV (KMG-IV): sequencing the most valuable type-strain genomes for metagenomic binning, comparative biology and taxonomic classification.</title>
        <authorList>
            <person name="Goeker M."/>
        </authorList>
    </citation>
    <scope>NUCLEOTIDE SEQUENCE [LARGE SCALE GENOMIC DNA]</scope>
    <source>
        <strain evidence="4 5">DSM 104969</strain>
    </source>
</reference>
<feature type="domain" description="Protein FecR C-terminal" evidence="3">
    <location>
        <begin position="279"/>
        <end position="345"/>
    </location>
</feature>
<dbReference type="Pfam" id="PF04773">
    <property type="entry name" value="FecR"/>
    <property type="match status" value="1"/>
</dbReference>
<name>A0A840CLD5_9BACT</name>
<organism evidence="4 5">
    <name type="scientific">Dysgonomonas hofstadii</name>
    <dbReference type="NCBI Taxonomy" id="637886"/>
    <lineage>
        <taxon>Bacteria</taxon>
        <taxon>Pseudomonadati</taxon>
        <taxon>Bacteroidota</taxon>
        <taxon>Bacteroidia</taxon>
        <taxon>Bacteroidales</taxon>
        <taxon>Dysgonomonadaceae</taxon>
        <taxon>Dysgonomonas</taxon>
    </lineage>
</organism>
<evidence type="ECO:0000256" key="1">
    <source>
        <dbReference type="SAM" id="Phobius"/>
    </source>
</evidence>